<dbReference type="Proteomes" id="UP001338125">
    <property type="component" value="Unassembled WGS sequence"/>
</dbReference>
<reference evidence="3 4" key="1">
    <citation type="submission" date="2024-01" db="EMBL/GenBank/DDBJ databases">
        <title>Complete genome of Cladobotryum mycophilum ATHUM6906.</title>
        <authorList>
            <person name="Christinaki A.C."/>
            <person name="Myridakis A.I."/>
            <person name="Kouvelis V.N."/>
        </authorList>
    </citation>
    <scope>NUCLEOTIDE SEQUENCE [LARGE SCALE GENOMIC DNA]</scope>
    <source>
        <strain evidence="3 4">ATHUM6906</strain>
    </source>
</reference>
<protein>
    <recommendedName>
        <fullName evidence="5">Arginase family protein</fullName>
    </recommendedName>
</protein>
<feature type="region of interest" description="Disordered" evidence="1">
    <location>
        <begin position="1"/>
        <end position="40"/>
    </location>
</feature>
<keyword evidence="2" id="KW-1133">Transmembrane helix</keyword>
<proteinExistence type="predicted"/>
<evidence type="ECO:0000256" key="1">
    <source>
        <dbReference type="SAM" id="MobiDB-lite"/>
    </source>
</evidence>
<dbReference type="EMBL" id="JAVFKD010000012">
    <property type="protein sequence ID" value="KAK5992947.1"/>
    <property type="molecule type" value="Genomic_DNA"/>
</dbReference>
<organism evidence="3 4">
    <name type="scientific">Cladobotryum mycophilum</name>
    <dbReference type="NCBI Taxonomy" id="491253"/>
    <lineage>
        <taxon>Eukaryota</taxon>
        <taxon>Fungi</taxon>
        <taxon>Dikarya</taxon>
        <taxon>Ascomycota</taxon>
        <taxon>Pezizomycotina</taxon>
        <taxon>Sordariomycetes</taxon>
        <taxon>Hypocreomycetidae</taxon>
        <taxon>Hypocreales</taxon>
        <taxon>Hypocreaceae</taxon>
        <taxon>Cladobotryum</taxon>
    </lineage>
</organism>
<dbReference type="Pfam" id="PF11374">
    <property type="entry name" value="DUF3176"/>
    <property type="match status" value="1"/>
</dbReference>
<name>A0ABR0SLD2_9HYPO</name>
<gene>
    <name evidence="3" type="ORF">PT974_06372</name>
</gene>
<evidence type="ECO:0008006" key="5">
    <source>
        <dbReference type="Google" id="ProtNLM"/>
    </source>
</evidence>
<evidence type="ECO:0000313" key="4">
    <source>
        <dbReference type="Proteomes" id="UP001338125"/>
    </source>
</evidence>
<dbReference type="InterPro" id="IPR021514">
    <property type="entry name" value="DUF3176"/>
</dbReference>
<keyword evidence="2" id="KW-0472">Membrane</keyword>
<keyword evidence="4" id="KW-1185">Reference proteome</keyword>
<feature type="compositionally biased region" description="Polar residues" evidence="1">
    <location>
        <begin position="1"/>
        <end position="10"/>
    </location>
</feature>
<feature type="transmembrane region" description="Helical" evidence="2">
    <location>
        <begin position="480"/>
        <end position="498"/>
    </location>
</feature>
<keyword evidence="2" id="KW-0812">Transmembrane</keyword>
<comment type="caution">
    <text evidence="3">The sequence shown here is derived from an EMBL/GenBank/DDBJ whole genome shotgun (WGS) entry which is preliminary data.</text>
</comment>
<evidence type="ECO:0000313" key="3">
    <source>
        <dbReference type="EMBL" id="KAK5992947.1"/>
    </source>
</evidence>
<dbReference type="PANTHER" id="PTHR35394">
    <property type="entry name" value="DUF3176 DOMAIN-CONTAINING PROTEIN"/>
    <property type="match status" value="1"/>
</dbReference>
<sequence>MVTINKSQALRQRRRRSTSNEKVNFPSTHDGAADERPIDLEDDPTARAARRWKRWSYLSSFKWWSNEYRYATVCTLSIMTLAILLWHYDGKLAPKFSPGIELDMIVVALMTTIRVAMGSIVETCICQCAWIWVSKTHQLRAGTEAKLEDFKLFDEASGGILGSLALLWRLKGRHLACIGALIVVVTHGFETFSQQLFDNIAQKGYKEDYSLALSTKAAIYSGILATQVNDLEPQCHTANCTWPVIPTLAVCGKCTQAEVKINCTDQTESCTYGISHHTNVTLPQAGETDVFKVNPSADNPFGNETQAVISSFEIMTISKRKSGTSTTASKCSLWVCMKSFNISVADGRVYQSTADTWNRTRFEVATGSHSDEYLFIDIPKQMNTGSRSRYSVSARSLKALRSFMDSLTFGTFEYVSDVTNFSSDWIEAMWKATTDLDSWIARLSLSLTNEMRQHGTIRDPLRTEYEGSASKMADYVHVQWPWMIYPPVFLLVSLYYLVSTIIAAARDDVAVWKGDSLPMLFSRIDPLILALGTNKMDVPNGLDDLGKSKIALSRDERGYWTFEAVQESEAEDSGLGDDDEHI</sequence>
<accession>A0ABR0SLD2</accession>
<dbReference type="PANTHER" id="PTHR35394:SF5">
    <property type="entry name" value="DUF3176 DOMAIN-CONTAINING PROTEIN"/>
    <property type="match status" value="1"/>
</dbReference>
<evidence type="ECO:0000256" key="2">
    <source>
        <dbReference type="SAM" id="Phobius"/>
    </source>
</evidence>